<dbReference type="Pfam" id="PF03413">
    <property type="entry name" value="PepSY"/>
    <property type="match status" value="1"/>
</dbReference>
<evidence type="ECO:0000259" key="3">
    <source>
        <dbReference type="Pfam" id="PF20769"/>
    </source>
</evidence>
<dbReference type="Pfam" id="PF20769">
    <property type="entry name" value="YPEB_N"/>
    <property type="match status" value="1"/>
</dbReference>
<protein>
    <submittedName>
        <fullName evidence="4">Germination protein YpeB</fullName>
    </submittedName>
</protein>
<evidence type="ECO:0000313" key="5">
    <source>
        <dbReference type="Proteomes" id="UP001218246"/>
    </source>
</evidence>
<dbReference type="RefSeq" id="WP_124564776.1">
    <property type="nucleotide sequence ID" value="NZ_JARRRY010000005.1"/>
</dbReference>
<feature type="domain" description="Sporulation protein YpeB PepSY1 and PepSY2" evidence="2">
    <location>
        <begin position="180"/>
        <end position="372"/>
    </location>
</feature>
<proteinExistence type="predicted"/>
<dbReference type="Pfam" id="PF14620">
    <property type="entry name" value="YPEB_PepSY1-2"/>
    <property type="match status" value="1"/>
</dbReference>
<evidence type="ECO:0000259" key="1">
    <source>
        <dbReference type="Pfam" id="PF03413"/>
    </source>
</evidence>
<dbReference type="InterPro" id="IPR048402">
    <property type="entry name" value="YpeB_N"/>
</dbReference>
<dbReference type="Proteomes" id="UP001218246">
    <property type="component" value="Unassembled WGS sequence"/>
</dbReference>
<reference evidence="4 5" key="1">
    <citation type="submission" date="2023-04" db="EMBL/GenBank/DDBJ databases">
        <title>Ectobacillus antri isolated from activated sludge.</title>
        <authorList>
            <person name="Yan P."/>
            <person name="Liu X."/>
        </authorList>
    </citation>
    <scope>NUCLEOTIDE SEQUENCE [LARGE SCALE GENOMIC DNA]</scope>
    <source>
        <strain evidence="4 5">C18H</strain>
    </source>
</reference>
<sequence>MLRGLLIIALTFVVAGTGYWGYLEHQEKNAVLIHAENNYQRAFHELTYEMDLLHDKIGNTLAMNSRTSLSPALADVWRITSEARSDVGQLPLTLLPFNKTEEFLASIGDFSYRTAVRDLEKEPLNDQEYATLQQLHQKSADIQNELRHVQHLVLKNNLRWMDVELALAADRKPSDNTIIDGFKTVEKNVNSYTEADFGPTFTSYKQAEKGLNKMEGQPISKQQAKQIAQSFLGIKTTTGIKVEETGEKKKDRYYSLSVQQPNTKSEIYMDITQKGGHPVWLINNREIGTQKIDLNAASIKGATFLKNNKFANMELFESSQYDSVGVFTYVTNLNGIRIYPESINIKVALDDGSIVGFSARDYLAAYQGKRSIPKPKLSVEEARKKVNPNLKVLEERKAIIINDLNKEVLCYEFVGTLNNDTYQIFINADTAFEEQVKKLNNIEENYD</sequence>
<dbReference type="InterPro" id="IPR014239">
    <property type="entry name" value="YpeB_PepSY1-2"/>
</dbReference>
<keyword evidence="5" id="KW-1185">Reference proteome</keyword>
<evidence type="ECO:0000313" key="4">
    <source>
        <dbReference type="EMBL" id="MDG5754148.1"/>
    </source>
</evidence>
<feature type="domain" description="Sporulation protein YpeB N-terminal" evidence="3">
    <location>
        <begin position="27"/>
        <end position="162"/>
    </location>
</feature>
<gene>
    <name evidence="4" type="primary">ypeB</name>
    <name evidence="4" type="ORF">P6P90_09200</name>
</gene>
<comment type="caution">
    <text evidence="4">The sequence shown here is derived from an EMBL/GenBank/DDBJ whole genome shotgun (WGS) entry which is preliminary data.</text>
</comment>
<dbReference type="InterPro" id="IPR025711">
    <property type="entry name" value="PepSY"/>
</dbReference>
<feature type="domain" description="PepSY" evidence="1">
    <location>
        <begin position="376"/>
        <end position="430"/>
    </location>
</feature>
<organism evidence="4 5">
    <name type="scientific">Ectobacillus antri</name>
    <dbReference type="NCBI Taxonomy" id="2486280"/>
    <lineage>
        <taxon>Bacteria</taxon>
        <taxon>Bacillati</taxon>
        <taxon>Bacillota</taxon>
        <taxon>Bacilli</taxon>
        <taxon>Bacillales</taxon>
        <taxon>Bacillaceae</taxon>
        <taxon>Ectobacillus</taxon>
    </lineage>
</organism>
<dbReference type="EMBL" id="JARULN010000006">
    <property type="protein sequence ID" value="MDG5754148.1"/>
    <property type="molecule type" value="Genomic_DNA"/>
</dbReference>
<dbReference type="NCBIfam" id="TIGR02889">
    <property type="entry name" value="spore_YpeB"/>
    <property type="match status" value="1"/>
</dbReference>
<name>A0ABT6H5M9_9BACI</name>
<accession>A0ABT6H5M9</accession>
<evidence type="ECO:0000259" key="2">
    <source>
        <dbReference type="Pfam" id="PF14620"/>
    </source>
</evidence>